<sequence length="277" mass="30138">MPSSDWTAYWRSTRRPLEVMHAHFQRHAYDRHSHETYSFGVTEAGAQSFRCRGAEHTSTAGMVLALNPDEPHDGHAGADGGFTYKIVHIGPDLVADVLSDAAQRPVGLPLFAEPVIHDPALADALRGLDTALLHGDSALAQDEAVERTVHALARRAAANPVSPAHPIAVDSGVRRVRDLLEAHFADDLGVARLAEVAGRSRFALNRAFSAAYGLMPSEYQRQLRLRHARRLIAAGSTLAEAATAVGFADQSHLNRWFRRHYGITPGAFQRAAPLSAR</sequence>
<dbReference type="InterPro" id="IPR018060">
    <property type="entry name" value="HTH_AraC"/>
</dbReference>
<evidence type="ECO:0000256" key="3">
    <source>
        <dbReference type="ARBA" id="ARBA00023159"/>
    </source>
</evidence>
<evidence type="ECO:0000313" key="6">
    <source>
        <dbReference type="EMBL" id="GAA2794095.1"/>
    </source>
</evidence>
<dbReference type="PANTHER" id="PTHR46796:SF2">
    <property type="entry name" value="TRANSCRIPTIONAL REGULATORY PROTEIN"/>
    <property type="match status" value="1"/>
</dbReference>
<dbReference type="Pfam" id="PF12833">
    <property type="entry name" value="HTH_18"/>
    <property type="match status" value="1"/>
</dbReference>
<feature type="domain" description="HTH araC/xylS-type" evidence="5">
    <location>
        <begin position="174"/>
        <end position="271"/>
    </location>
</feature>
<organism evidence="6 7">
    <name type="scientific">Saccharopolyspora taberi</name>
    <dbReference type="NCBI Taxonomy" id="60895"/>
    <lineage>
        <taxon>Bacteria</taxon>
        <taxon>Bacillati</taxon>
        <taxon>Actinomycetota</taxon>
        <taxon>Actinomycetes</taxon>
        <taxon>Pseudonocardiales</taxon>
        <taxon>Pseudonocardiaceae</taxon>
        <taxon>Saccharopolyspora</taxon>
    </lineage>
</organism>
<evidence type="ECO:0000256" key="4">
    <source>
        <dbReference type="ARBA" id="ARBA00023163"/>
    </source>
</evidence>
<evidence type="ECO:0000256" key="2">
    <source>
        <dbReference type="ARBA" id="ARBA00023125"/>
    </source>
</evidence>
<dbReference type="PROSITE" id="PS01124">
    <property type="entry name" value="HTH_ARAC_FAMILY_2"/>
    <property type="match status" value="1"/>
</dbReference>
<dbReference type="InterPro" id="IPR009057">
    <property type="entry name" value="Homeodomain-like_sf"/>
</dbReference>
<dbReference type="InterPro" id="IPR003313">
    <property type="entry name" value="AraC-bd"/>
</dbReference>
<dbReference type="PANTHER" id="PTHR46796">
    <property type="entry name" value="HTH-TYPE TRANSCRIPTIONAL ACTIVATOR RHAS-RELATED"/>
    <property type="match status" value="1"/>
</dbReference>
<dbReference type="SUPFAM" id="SSF51215">
    <property type="entry name" value="Regulatory protein AraC"/>
    <property type="match status" value="1"/>
</dbReference>
<name>A0ABN3VDB0_9PSEU</name>
<dbReference type="SMART" id="SM00342">
    <property type="entry name" value="HTH_ARAC"/>
    <property type="match status" value="1"/>
</dbReference>
<dbReference type="RefSeq" id="WP_344680397.1">
    <property type="nucleotide sequence ID" value="NZ_BAAAUX010000014.1"/>
</dbReference>
<dbReference type="EMBL" id="BAAAUX010000014">
    <property type="protein sequence ID" value="GAA2794095.1"/>
    <property type="molecule type" value="Genomic_DNA"/>
</dbReference>
<gene>
    <name evidence="6" type="ORF">GCM10010470_31240</name>
</gene>
<dbReference type="InterPro" id="IPR050204">
    <property type="entry name" value="AraC_XylS_family_regulators"/>
</dbReference>
<dbReference type="InterPro" id="IPR018062">
    <property type="entry name" value="HTH_AraC-typ_CS"/>
</dbReference>
<proteinExistence type="predicted"/>
<dbReference type="Gene3D" id="1.10.10.60">
    <property type="entry name" value="Homeodomain-like"/>
    <property type="match status" value="1"/>
</dbReference>
<evidence type="ECO:0000256" key="1">
    <source>
        <dbReference type="ARBA" id="ARBA00023015"/>
    </source>
</evidence>
<accession>A0ABN3VDB0</accession>
<evidence type="ECO:0000313" key="7">
    <source>
        <dbReference type="Proteomes" id="UP001500979"/>
    </source>
</evidence>
<keyword evidence="3" id="KW-0010">Activator</keyword>
<keyword evidence="7" id="KW-1185">Reference proteome</keyword>
<keyword evidence="1" id="KW-0805">Transcription regulation</keyword>
<protein>
    <submittedName>
        <fullName evidence="6">AraC family transcriptional regulator</fullName>
    </submittedName>
</protein>
<keyword evidence="4" id="KW-0804">Transcription</keyword>
<reference evidence="6 7" key="1">
    <citation type="journal article" date="2019" name="Int. J. Syst. Evol. Microbiol.">
        <title>The Global Catalogue of Microorganisms (GCM) 10K type strain sequencing project: providing services to taxonomists for standard genome sequencing and annotation.</title>
        <authorList>
            <consortium name="The Broad Institute Genomics Platform"/>
            <consortium name="The Broad Institute Genome Sequencing Center for Infectious Disease"/>
            <person name="Wu L."/>
            <person name="Ma J."/>
        </authorList>
    </citation>
    <scope>NUCLEOTIDE SEQUENCE [LARGE SCALE GENOMIC DNA]</scope>
    <source>
        <strain evidence="6 7">JCM 9383</strain>
    </source>
</reference>
<comment type="caution">
    <text evidence="6">The sequence shown here is derived from an EMBL/GenBank/DDBJ whole genome shotgun (WGS) entry which is preliminary data.</text>
</comment>
<dbReference type="InterPro" id="IPR037923">
    <property type="entry name" value="HTH-like"/>
</dbReference>
<evidence type="ECO:0000259" key="5">
    <source>
        <dbReference type="PROSITE" id="PS01124"/>
    </source>
</evidence>
<dbReference type="SUPFAM" id="SSF46689">
    <property type="entry name" value="Homeodomain-like"/>
    <property type="match status" value="2"/>
</dbReference>
<dbReference type="Pfam" id="PF02311">
    <property type="entry name" value="AraC_binding"/>
    <property type="match status" value="1"/>
</dbReference>
<keyword evidence="2" id="KW-0238">DNA-binding</keyword>
<dbReference type="PROSITE" id="PS00041">
    <property type="entry name" value="HTH_ARAC_FAMILY_1"/>
    <property type="match status" value="1"/>
</dbReference>
<dbReference type="Proteomes" id="UP001500979">
    <property type="component" value="Unassembled WGS sequence"/>
</dbReference>